<dbReference type="InterPro" id="IPR025592">
    <property type="entry name" value="DUF4347"/>
</dbReference>
<gene>
    <name evidence="2" type="ORF">JQ615_24790</name>
</gene>
<reference evidence="3" key="1">
    <citation type="journal article" date="2021" name="ISME J.">
        <title>Evolutionary origin and ecological implication of a unique nif island in free-living Bradyrhizobium lineages.</title>
        <authorList>
            <person name="Tao J."/>
        </authorList>
    </citation>
    <scope>NUCLEOTIDE SEQUENCE [LARGE SCALE GENOMIC DNA]</scope>
    <source>
        <strain evidence="3">SZCCT0434</strain>
    </source>
</reference>
<dbReference type="Pfam" id="PF14252">
    <property type="entry name" value="DUF4347"/>
    <property type="match status" value="1"/>
</dbReference>
<name>A0ABS5FPB0_9BRAD</name>
<protein>
    <submittedName>
        <fullName evidence="2">DUF4347 domain-containing protein</fullName>
    </submittedName>
</protein>
<dbReference type="EMBL" id="JAFCJH010000028">
    <property type="protein sequence ID" value="MBR0798610.1"/>
    <property type="molecule type" value="Genomic_DNA"/>
</dbReference>
<proteinExistence type="predicted"/>
<dbReference type="Proteomes" id="UP001315278">
    <property type="component" value="Unassembled WGS sequence"/>
</dbReference>
<evidence type="ECO:0000259" key="1">
    <source>
        <dbReference type="Pfam" id="PF14252"/>
    </source>
</evidence>
<evidence type="ECO:0000313" key="3">
    <source>
        <dbReference type="Proteomes" id="UP001315278"/>
    </source>
</evidence>
<organism evidence="2 3">
    <name type="scientific">Bradyrhizobium jicamae</name>
    <dbReference type="NCBI Taxonomy" id="280332"/>
    <lineage>
        <taxon>Bacteria</taxon>
        <taxon>Pseudomonadati</taxon>
        <taxon>Pseudomonadota</taxon>
        <taxon>Alphaproteobacteria</taxon>
        <taxon>Hyphomicrobiales</taxon>
        <taxon>Nitrobacteraceae</taxon>
        <taxon>Bradyrhizobium</taxon>
    </lineage>
</organism>
<evidence type="ECO:0000313" key="2">
    <source>
        <dbReference type="EMBL" id="MBR0798610.1"/>
    </source>
</evidence>
<comment type="caution">
    <text evidence="2">The sequence shown here is derived from an EMBL/GenBank/DDBJ whole genome shotgun (WGS) entry which is preliminary data.</text>
</comment>
<keyword evidence="3" id="KW-1185">Reference proteome</keyword>
<feature type="domain" description="DUF4347" evidence="1">
    <location>
        <begin position="70"/>
        <end position="148"/>
    </location>
</feature>
<sequence>MTAIWAYSYGAPGLYCEDARLLGGGTEIRFPDGGKVEYPYGTDTGQAGWDVGLMFHTLGELAEKLRTLRQDKGYSISRLAIDVHGAPGKILADGDNKEYDSTQLINKYSSQLALINMMLDPGAVVLFMGCQVASGDAGAQFLVDLSTYAFKGHQVVGFTTIGETLRQARPGAACQEPGMRDTPYDMPSAGMPGIQLQREKEALSLPWASEISPHAKIARNGEIIHGAEPSLSVDFNPVTYMPGSWSVTVGNWTGYFVFTSPTDVYWTDETMRRHPGKWSAFDGSVTWTFSDDDPNWMRRWEVILPLKSTVQGNVTIKEIPHGFFTMSKQF</sequence>
<accession>A0ABS5FPB0</accession>
<dbReference type="RefSeq" id="WP_212493821.1">
    <property type="nucleotide sequence ID" value="NZ_JAFCJH010000028.1"/>
</dbReference>